<name>A0A1W4X3N6_AGRPL</name>
<dbReference type="InterPro" id="IPR043594">
    <property type="entry name" value="HMGL"/>
</dbReference>
<dbReference type="FunCoup" id="A0A1W4X3N6">
    <property type="interactions" value="1266"/>
</dbReference>
<protein>
    <recommendedName>
        <fullName evidence="3">hydroxymethylglutaryl-CoA lyase</fullName>
        <ecNumber evidence="3">4.1.3.4</ecNumber>
    </recommendedName>
</protein>
<dbReference type="EC" id="4.1.3.4" evidence="3"/>
<dbReference type="Proteomes" id="UP000192223">
    <property type="component" value="Unplaced"/>
</dbReference>
<feature type="domain" description="Pyruvate carboxyltransferase" evidence="7">
    <location>
        <begin position="34"/>
        <end position="301"/>
    </location>
</feature>
<dbReference type="PANTHER" id="PTHR42738">
    <property type="entry name" value="HYDROXYMETHYLGLUTARYL-COA LYASE"/>
    <property type="match status" value="1"/>
</dbReference>
<dbReference type="CDD" id="cd07938">
    <property type="entry name" value="DRE_TIM_HMGL"/>
    <property type="match status" value="1"/>
</dbReference>
<dbReference type="InterPro" id="IPR013785">
    <property type="entry name" value="Aldolase_TIM"/>
</dbReference>
<dbReference type="FunFam" id="3.20.20.70:FF:000201">
    <property type="entry name" value="Hydroxymethylglutaryl-CoA lyase"/>
    <property type="match status" value="1"/>
</dbReference>
<evidence type="ECO:0000256" key="2">
    <source>
        <dbReference type="ARBA" id="ARBA00009405"/>
    </source>
</evidence>
<comment type="pathway">
    <text evidence="1">Metabolic intermediate metabolism; (S)-3-hydroxy-3-methylglutaryl-CoA degradation; acetoacetate from (S)-3-hydroxy-3-methylglutaryl-CoA: step 1/1.</text>
</comment>
<dbReference type="NCBIfam" id="NF004283">
    <property type="entry name" value="PRK05692.1"/>
    <property type="match status" value="1"/>
</dbReference>
<dbReference type="OrthoDB" id="1905920at2759"/>
<dbReference type="STRING" id="224129.A0A1W4X3N6"/>
<dbReference type="GO" id="GO:0006552">
    <property type="term" value="P:L-leucine catabolic process"/>
    <property type="evidence" value="ECO:0007669"/>
    <property type="project" value="TreeGrafter"/>
</dbReference>
<dbReference type="GeneID" id="108738199"/>
<dbReference type="Gene3D" id="3.20.20.70">
    <property type="entry name" value="Aldolase class I"/>
    <property type="match status" value="1"/>
</dbReference>
<evidence type="ECO:0000256" key="6">
    <source>
        <dbReference type="ARBA" id="ARBA00049877"/>
    </source>
</evidence>
<dbReference type="AlphaFoldDB" id="A0A1W4X3N6"/>
<evidence type="ECO:0000259" key="7">
    <source>
        <dbReference type="PROSITE" id="PS50991"/>
    </source>
</evidence>
<dbReference type="RefSeq" id="XP_018326993.1">
    <property type="nucleotide sequence ID" value="XM_018471491.2"/>
</dbReference>
<dbReference type="Pfam" id="PF00682">
    <property type="entry name" value="HMGL-like"/>
    <property type="match status" value="1"/>
</dbReference>
<keyword evidence="5 9" id="KW-0456">Lyase</keyword>
<comment type="catalytic activity">
    <reaction evidence="6">
        <text>(3S)-3-hydroxy-3-methylglutaryl-CoA = acetoacetate + acetyl-CoA</text>
        <dbReference type="Rhea" id="RHEA:24404"/>
        <dbReference type="ChEBI" id="CHEBI:13705"/>
        <dbReference type="ChEBI" id="CHEBI:43074"/>
        <dbReference type="ChEBI" id="CHEBI:57288"/>
        <dbReference type="EC" id="4.1.3.4"/>
    </reaction>
</comment>
<dbReference type="KEGG" id="apln:108738199"/>
<evidence type="ECO:0000256" key="4">
    <source>
        <dbReference type="ARBA" id="ARBA00022723"/>
    </source>
</evidence>
<dbReference type="PROSITE" id="PS50991">
    <property type="entry name" value="PYR_CT"/>
    <property type="match status" value="1"/>
</dbReference>
<proteinExistence type="inferred from homology"/>
<keyword evidence="4" id="KW-0479">Metal-binding</keyword>
<evidence type="ECO:0000256" key="1">
    <source>
        <dbReference type="ARBA" id="ARBA00005143"/>
    </source>
</evidence>
<gene>
    <name evidence="9" type="primary">LOC108738199</name>
</gene>
<organism evidence="8 9">
    <name type="scientific">Agrilus planipennis</name>
    <name type="common">Emerald ash borer</name>
    <name type="synonym">Agrilus marcopoli</name>
    <dbReference type="NCBI Taxonomy" id="224129"/>
    <lineage>
        <taxon>Eukaryota</taxon>
        <taxon>Metazoa</taxon>
        <taxon>Ecdysozoa</taxon>
        <taxon>Arthropoda</taxon>
        <taxon>Hexapoda</taxon>
        <taxon>Insecta</taxon>
        <taxon>Pterygota</taxon>
        <taxon>Neoptera</taxon>
        <taxon>Endopterygota</taxon>
        <taxon>Coleoptera</taxon>
        <taxon>Polyphaga</taxon>
        <taxon>Elateriformia</taxon>
        <taxon>Buprestoidea</taxon>
        <taxon>Buprestidae</taxon>
        <taxon>Agrilinae</taxon>
        <taxon>Agrilus</taxon>
    </lineage>
</organism>
<evidence type="ECO:0000313" key="9">
    <source>
        <dbReference type="RefSeq" id="XP_018326993.1"/>
    </source>
</evidence>
<comment type="similarity">
    <text evidence="2">Belongs to the HMG-CoA lyase family.</text>
</comment>
<reference evidence="9" key="1">
    <citation type="submission" date="2025-08" db="UniProtKB">
        <authorList>
            <consortium name="RefSeq"/>
        </authorList>
    </citation>
    <scope>IDENTIFICATION</scope>
    <source>
        <tissue evidence="9">Entire body</tissue>
    </source>
</reference>
<accession>A0A1W4X3N6</accession>
<keyword evidence="8" id="KW-1185">Reference proteome</keyword>
<dbReference type="GO" id="GO:0046951">
    <property type="term" value="P:ketone body biosynthetic process"/>
    <property type="evidence" value="ECO:0007669"/>
    <property type="project" value="TreeGrafter"/>
</dbReference>
<dbReference type="GO" id="GO:0046872">
    <property type="term" value="F:metal ion binding"/>
    <property type="evidence" value="ECO:0007669"/>
    <property type="project" value="UniProtKB-KW"/>
</dbReference>
<evidence type="ECO:0000256" key="5">
    <source>
        <dbReference type="ARBA" id="ARBA00023239"/>
    </source>
</evidence>
<evidence type="ECO:0000313" key="8">
    <source>
        <dbReference type="Proteomes" id="UP000192223"/>
    </source>
</evidence>
<dbReference type="UniPathway" id="UPA00896">
    <property type="reaction ID" value="UER00863"/>
</dbReference>
<sequence length="328" mass="35725">MKLEVREMNVCRIWKQKSSQILRKVDIHTTTDFVKIVEVGPRDGLQNEIVFVPTDKKIKFIDKLSQTGLCSIEVTSFVNPKWVKQMSDNKEVFSKIEKKANIDYPVLVPNAKGLYDALEVGVKEVAVFASASEGFAMKNTNGSIQQVLDRIKEVTTISRGKGIKVRAYVSCVVGCPYDGQISPKSVAKVTEQLLSFGCYEISLGDTIGVGTINSMNNMLKEVLNVTSPKKLAVHCHDTYGQGLVNIIVGLEKGINVVDSAVSGLGGCPFAKGATGNVATEDVVYMLHGMGLKTGINLEELVECGNFISNIIGRPTQSRANQALHKKKS</sequence>
<dbReference type="InterPro" id="IPR000891">
    <property type="entry name" value="PYR_CT"/>
</dbReference>
<dbReference type="InParanoid" id="A0A1W4X3N6"/>
<dbReference type="PANTHER" id="PTHR42738:SF7">
    <property type="entry name" value="HYDROXYMETHYLGLUTARYL-COA LYASE"/>
    <property type="match status" value="1"/>
</dbReference>
<dbReference type="SUPFAM" id="SSF51569">
    <property type="entry name" value="Aldolase"/>
    <property type="match status" value="1"/>
</dbReference>
<dbReference type="GO" id="GO:0004419">
    <property type="term" value="F:hydroxymethylglutaryl-CoA lyase activity"/>
    <property type="evidence" value="ECO:0007669"/>
    <property type="project" value="UniProtKB-EC"/>
</dbReference>
<evidence type="ECO:0000256" key="3">
    <source>
        <dbReference type="ARBA" id="ARBA00012910"/>
    </source>
</evidence>